<dbReference type="PATRIC" id="fig|1197325.3.peg.574"/>
<name>I6YM06_MYCWM</name>
<dbReference type="KEGG" id="mwe:WEN_02670"/>
<dbReference type="HOGENOM" id="CLU_207885_0_0_14"/>
<organism evidence="2 3">
    <name type="scientific">Mycoplasma wenyonii (strain Massachusetts)</name>
    <name type="common">Eperythrozoon wenyonii</name>
    <dbReference type="NCBI Taxonomy" id="1197325"/>
    <lineage>
        <taxon>Bacteria</taxon>
        <taxon>Bacillati</taxon>
        <taxon>Mycoplasmatota</taxon>
        <taxon>Mollicutes</taxon>
        <taxon>Mycoplasmataceae</taxon>
        <taxon>Mycoplasma</taxon>
    </lineage>
</organism>
<feature type="transmembrane region" description="Helical" evidence="1">
    <location>
        <begin position="6"/>
        <end position="26"/>
    </location>
</feature>
<sequence>MGKWFTYHLVLVSVGSPSGLAVYHYFINNEKNKTQQAQDCCCKEAGSDCSSPCTTACKAK</sequence>
<gene>
    <name evidence="2" type="ordered locus">WEN_02670</name>
</gene>
<keyword evidence="3" id="KW-1185">Reference proteome</keyword>
<evidence type="ECO:0000313" key="2">
    <source>
        <dbReference type="EMBL" id="AFN65319.1"/>
    </source>
</evidence>
<proteinExistence type="predicted"/>
<dbReference type="AlphaFoldDB" id="I6YM06"/>
<evidence type="ECO:0000256" key="1">
    <source>
        <dbReference type="SAM" id="Phobius"/>
    </source>
</evidence>
<dbReference type="Proteomes" id="UP000009005">
    <property type="component" value="Chromosome"/>
</dbReference>
<protein>
    <submittedName>
        <fullName evidence="2">Uncharacterized protein</fullName>
    </submittedName>
</protein>
<dbReference type="OrthoDB" id="9982866at2"/>
<evidence type="ECO:0000313" key="3">
    <source>
        <dbReference type="Proteomes" id="UP000009005"/>
    </source>
</evidence>
<dbReference type="STRING" id="1197325.WEN_02670"/>
<reference evidence="2 3" key="1">
    <citation type="journal article" date="2012" name="J. Bacteriol.">
        <title>Complete genome sequence of Mycoplasma wenyonii strain Massachusetts.</title>
        <authorList>
            <person name="Dos Santos A.P."/>
            <person name="Guimaraes A.M."/>
            <person name="do Nascimento N.C."/>
            <person name="Sanmiguel P.J."/>
            <person name="Messick J.B."/>
        </authorList>
    </citation>
    <scope>NUCLEOTIDE SEQUENCE [LARGE SCALE GENOMIC DNA]</scope>
    <source>
        <strain evidence="2 3">Massachusetts</strain>
    </source>
</reference>
<keyword evidence="1" id="KW-1133">Transmembrane helix</keyword>
<keyword evidence="1" id="KW-0812">Transmembrane</keyword>
<dbReference type="RefSeq" id="WP_014850028.1">
    <property type="nucleotide sequence ID" value="NC_018149.1"/>
</dbReference>
<accession>I6YM06</accession>
<dbReference type="EMBL" id="CP003703">
    <property type="protein sequence ID" value="AFN65319.1"/>
    <property type="molecule type" value="Genomic_DNA"/>
</dbReference>
<keyword evidence="1" id="KW-0472">Membrane</keyword>